<accession>A0A426QHG1</accession>
<dbReference type="AlphaFoldDB" id="A0A426QHG1"/>
<organism evidence="1 2">
    <name type="scientific">Thiohalobacter thiocyanaticus</name>
    <dbReference type="NCBI Taxonomy" id="585455"/>
    <lineage>
        <taxon>Bacteria</taxon>
        <taxon>Pseudomonadati</taxon>
        <taxon>Pseudomonadota</taxon>
        <taxon>Gammaproteobacteria</taxon>
        <taxon>Thiohalobacterales</taxon>
        <taxon>Thiohalobacteraceae</taxon>
        <taxon>Thiohalobacter</taxon>
    </lineage>
</organism>
<dbReference type="RefSeq" id="WP_125180399.1">
    <property type="nucleotide sequence ID" value="NZ_QZMU01000001.1"/>
</dbReference>
<protein>
    <submittedName>
        <fullName evidence="1">DUF1318 domain-containing protein</fullName>
    </submittedName>
</protein>
<evidence type="ECO:0000313" key="1">
    <source>
        <dbReference type="EMBL" id="RRQ21184.1"/>
    </source>
</evidence>
<gene>
    <name evidence="1" type="ORF">D6C00_03910</name>
</gene>
<dbReference type="EMBL" id="QZMU01000001">
    <property type="protein sequence ID" value="RRQ21184.1"/>
    <property type="molecule type" value="Genomic_DNA"/>
</dbReference>
<reference evidence="1 2" key="1">
    <citation type="journal article" date="2010" name="Int. J. Syst. Evol. Microbiol.">
        <title>Thiohalobacter thiocyanaticus gen. nov., sp. nov., a moderately halophilic, sulfur-oxidizing gammaproteobacterium from hypersaline lakes, that utilizes thiocyanate.</title>
        <authorList>
            <person name="Sorokin D.Y."/>
            <person name="Kovaleva O.L."/>
            <person name="Tourova T.P."/>
            <person name="Muyzer G."/>
        </authorList>
    </citation>
    <scope>NUCLEOTIDE SEQUENCE [LARGE SCALE GENOMIC DNA]</scope>
    <source>
        <strain evidence="1 2">Hrh1</strain>
    </source>
</reference>
<dbReference type="InterPro" id="IPR008309">
    <property type="entry name" value="YdbL"/>
</dbReference>
<dbReference type="Proteomes" id="UP000287798">
    <property type="component" value="Unassembled WGS sequence"/>
</dbReference>
<sequence>MHKLSFVSLWLLLGLLAGCVTINVYFPAAAAEQAADRIIRDVYGVPPRREEAPAGEDAVPPPDSRYESESPLWVALLEALVKPAAAAADINVQSPAIDRLRTLMKVRHRQLLPFYEQGAVGIAADGELRIRDMNAVSRLPDRVRLKQLVEQENLNRKELYAEIARVNGHPEWQDEIRATFARRWIDNAPSGWWYQDSSGNWKQK</sequence>
<evidence type="ECO:0000313" key="2">
    <source>
        <dbReference type="Proteomes" id="UP000287798"/>
    </source>
</evidence>
<proteinExistence type="predicted"/>
<comment type="caution">
    <text evidence="1">The sequence shown here is derived from an EMBL/GenBank/DDBJ whole genome shotgun (WGS) entry which is preliminary data.</text>
</comment>
<keyword evidence="2" id="KW-1185">Reference proteome</keyword>
<dbReference type="PROSITE" id="PS51257">
    <property type="entry name" value="PROKAR_LIPOPROTEIN"/>
    <property type="match status" value="1"/>
</dbReference>
<dbReference type="Pfam" id="PF07027">
    <property type="entry name" value="DUF1318"/>
    <property type="match status" value="1"/>
</dbReference>
<name>A0A426QHG1_9GAMM</name>
<dbReference type="OrthoDB" id="8526313at2"/>